<evidence type="ECO:0000256" key="2">
    <source>
        <dbReference type="ARBA" id="ARBA00022970"/>
    </source>
</evidence>
<protein>
    <submittedName>
        <fullName evidence="4">ABC transporter substrate-binding protein</fullName>
    </submittedName>
</protein>
<comment type="caution">
    <text evidence="4">The sequence shown here is derived from an EMBL/GenBank/DDBJ whole genome shotgun (WGS) entry which is preliminary data.</text>
</comment>
<dbReference type="PANTHER" id="PTHR30483:SF6">
    <property type="entry name" value="PERIPLASMIC BINDING PROTEIN OF ABC TRANSPORTER FOR NATURAL AMINO ACIDS"/>
    <property type="match status" value="1"/>
</dbReference>
<dbReference type="Pfam" id="PF13458">
    <property type="entry name" value="Peripla_BP_6"/>
    <property type="match status" value="1"/>
</dbReference>
<accession>A0ABS6WMQ3</accession>
<sequence>MSKLDKSNLISRRTVLGTAAAGAATLAMPGYLRAQSGPIQIGHLTPLTGFLGVMGEWASLGVQLAAEEINAAGGVLGRQVDVQTEDSINPENAATKAQRMIERDNKDVILGEISSASTLAIGQVAERNKKLFIATGPRSDVLRGESCNRYMFCTDIPNTVNVNVVGESLKRDNMVDGRKFFTLTADYVFGHDLLEAAERFFEANNAELVGNELIATDLTDFSPFILKIRQAQPDVVCLNLAGNQVPNFAKQYAEFGLPFPTVGFGFNTVDGWAAGPGNITGTWPAVWYHTLDVPASLEFVERFRAKFGKTPENHAWIDYIAMKILAKAMEETQSVDNEELVDYLASGAEFDILKNRKAYFRDWDHQLIQEAYTVTARDPDEVSDVLELMELGQAVPGPDQDLTLIYPTREQSGCSL</sequence>
<evidence type="ECO:0000256" key="1">
    <source>
        <dbReference type="ARBA" id="ARBA00022729"/>
    </source>
</evidence>
<evidence type="ECO:0000313" key="5">
    <source>
        <dbReference type="Proteomes" id="UP001430804"/>
    </source>
</evidence>
<evidence type="ECO:0000259" key="3">
    <source>
        <dbReference type="Pfam" id="PF13458"/>
    </source>
</evidence>
<keyword evidence="1" id="KW-0732">Signal</keyword>
<dbReference type="PANTHER" id="PTHR30483">
    <property type="entry name" value="LEUCINE-SPECIFIC-BINDING PROTEIN"/>
    <property type="match status" value="1"/>
</dbReference>
<dbReference type="Proteomes" id="UP001430804">
    <property type="component" value="Unassembled WGS sequence"/>
</dbReference>
<gene>
    <name evidence="4" type="ORF">KY465_08045</name>
</gene>
<keyword evidence="2" id="KW-0029">Amino-acid transport</keyword>
<dbReference type="RefSeq" id="WP_219201157.1">
    <property type="nucleotide sequence ID" value="NZ_JAHWQX010000002.1"/>
</dbReference>
<keyword evidence="2" id="KW-0813">Transport</keyword>
<name>A0ABS6WMQ3_9HYPH</name>
<dbReference type="InterPro" id="IPR028081">
    <property type="entry name" value="Leu-bd"/>
</dbReference>
<reference evidence="4" key="1">
    <citation type="submission" date="2021-07" db="EMBL/GenBank/DDBJ databases">
        <title>Pseudohoeflea marina sp. nov. a polyhydroxyalcanoate-producing bacterium.</title>
        <authorList>
            <person name="Zheng W."/>
            <person name="Yu S."/>
            <person name="Huang Y."/>
        </authorList>
    </citation>
    <scope>NUCLEOTIDE SEQUENCE</scope>
    <source>
        <strain evidence="4">DP4N28-3</strain>
    </source>
</reference>
<keyword evidence="5" id="KW-1185">Reference proteome</keyword>
<dbReference type="PROSITE" id="PS51318">
    <property type="entry name" value="TAT"/>
    <property type="match status" value="1"/>
</dbReference>
<feature type="domain" description="Leucine-binding protein" evidence="3">
    <location>
        <begin position="38"/>
        <end position="377"/>
    </location>
</feature>
<dbReference type="InterPro" id="IPR051010">
    <property type="entry name" value="BCAA_transport"/>
</dbReference>
<dbReference type="InterPro" id="IPR006311">
    <property type="entry name" value="TAT_signal"/>
</dbReference>
<evidence type="ECO:0000313" key="4">
    <source>
        <dbReference type="EMBL" id="MBW3097228.1"/>
    </source>
</evidence>
<proteinExistence type="predicted"/>
<organism evidence="4 5">
    <name type="scientific">Pseudohoeflea coraliihabitans</name>
    <dbReference type="NCBI Taxonomy" id="2860393"/>
    <lineage>
        <taxon>Bacteria</taxon>
        <taxon>Pseudomonadati</taxon>
        <taxon>Pseudomonadota</taxon>
        <taxon>Alphaproteobacteria</taxon>
        <taxon>Hyphomicrobiales</taxon>
        <taxon>Rhizobiaceae</taxon>
        <taxon>Pseudohoeflea</taxon>
    </lineage>
</organism>
<dbReference type="EMBL" id="JAHWQX010000002">
    <property type="protein sequence ID" value="MBW3097228.1"/>
    <property type="molecule type" value="Genomic_DNA"/>
</dbReference>